<comment type="caution">
    <text evidence="6">The sequence shown here is derived from an EMBL/GenBank/DDBJ whole genome shotgun (WGS) entry which is preliminary data.</text>
</comment>
<dbReference type="PANTHER" id="PTHR43757:SF15">
    <property type="entry name" value="PYRUVATE DEHYDROGENASE PHOSPHATASE REGULATORY SUBUNIT, MITOCHONDRIAL-LIKE"/>
    <property type="match status" value="1"/>
</dbReference>
<dbReference type="InterPro" id="IPR006076">
    <property type="entry name" value="FAD-dep_OxRdtase"/>
</dbReference>
<sequence length="889" mass="100941">MRSIVGLRRALSPDPHRVARRCMASDTTWEPHASALNLADDHHLIRDAEVPSSAQVVICGGGIVGTSVAYHLAKNHGITDILLVDRGKIGGGSTRFGSSLLSQIKNRSIESRMSRYSIELYKELQAMNYETGWKQCGSLHLARTRERFFSFRRMASIAKSMDIDVSLLTPQEAQKLAPNIITDRLEGALWCPVDGVADTHALCNILAHEAENMGVKVVEGFFIERVMCDRDTNKVTGVQSNFGTTDCEYFVNAAGYFGRLIGKLSNPPVKVPLYPCEHYFLHTKPVPGINEEMPVIHDYDGNFYIRVKDGKYIAGGFENRSKPVDFDNLPAIGRGLLPEDWDQFSVLLNEMLFRIPELANVEVDRLYNSPESFTPDGRWLVGESAEVRNYFIASGMKSIGIEAAGGVGKVTASWMIDGEPHQDLWDIDVKRFIGLHNNKQFLKERATEVPGLYYRMPYPLLEFETGRQLRMSPIYPRLRDAGAMFGQTMGYERPGYYDPECKEGKSTKEARVAHTKTFFKPPYFDLVRSEYEATRERVALIDYSSFTKLEISSPGDEVVVLLQNLCSNDIDIPVGHIVNTGMQNERGGYENDCSLVRLEENRFMIICPTRQQQRAQTYLRRHIGRKPIWVTDLTSMYTAICVIGPNSRDLMQQLTGLKMGIKDFPYFTYKQCDVWMANGVRMLHMTHTGEMGWVMYIPNEYAIHVYDRLVDIGKDYGLQHVGYIAMKTLRIEKFFGFWGQDFNPTTTPLECGRGFRVKFEKDNFIGKEALLKQKEQGVTRRFVQLLLTDHDYETDPWPWGGEPIYLEDRVVGRVTTTAYGFTLNTHVCLGFIQDLDDEGKQRVVTNDFILKNEFFVNIAGNMVPAKANIHSPALAYKGISKERTYFATQ</sequence>
<dbReference type="SUPFAM" id="SSF51905">
    <property type="entry name" value="FAD/NAD(P)-binding domain"/>
    <property type="match status" value="1"/>
</dbReference>
<dbReference type="AlphaFoldDB" id="A0A1V9XT91"/>
<dbReference type="SUPFAM" id="SSF103025">
    <property type="entry name" value="Folate-binding domain"/>
    <property type="match status" value="1"/>
</dbReference>
<keyword evidence="7" id="KW-1185">Reference proteome</keyword>
<dbReference type="InterPro" id="IPR027266">
    <property type="entry name" value="TrmE/GcvT-like"/>
</dbReference>
<name>A0A1V9XT91_9ACAR</name>
<dbReference type="InterPro" id="IPR036188">
    <property type="entry name" value="FAD/NAD-bd_sf"/>
</dbReference>
<dbReference type="SUPFAM" id="SSF101790">
    <property type="entry name" value="Aminomethyltransferase beta-barrel domain"/>
    <property type="match status" value="1"/>
</dbReference>
<gene>
    <name evidence="6" type="ORF">BIW11_07605</name>
</gene>
<evidence type="ECO:0000313" key="6">
    <source>
        <dbReference type="EMBL" id="OQR76710.1"/>
    </source>
</evidence>
<dbReference type="Pfam" id="PF01571">
    <property type="entry name" value="GCV_T"/>
    <property type="match status" value="1"/>
</dbReference>
<dbReference type="InterPro" id="IPR006222">
    <property type="entry name" value="GCVT_N"/>
</dbReference>
<feature type="domain" description="FAD dependent oxidoreductase central" evidence="5">
    <location>
        <begin position="417"/>
        <end position="472"/>
    </location>
</feature>
<dbReference type="Pfam" id="PF08669">
    <property type="entry name" value="GCV_T_C"/>
    <property type="match status" value="1"/>
</dbReference>
<dbReference type="InterPro" id="IPR032503">
    <property type="entry name" value="FAO_M"/>
</dbReference>
<dbReference type="OrthoDB" id="429143at2759"/>
<reference evidence="6 7" key="1">
    <citation type="journal article" date="2017" name="Gigascience">
        <title>Draft genome of the honey bee ectoparasitic mite, Tropilaelaps mercedesae, is shaped by the parasitic life history.</title>
        <authorList>
            <person name="Dong X."/>
            <person name="Armstrong S.D."/>
            <person name="Xia D."/>
            <person name="Makepeace B.L."/>
            <person name="Darby A.C."/>
            <person name="Kadowaki T."/>
        </authorList>
    </citation>
    <scope>NUCLEOTIDE SEQUENCE [LARGE SCALE GENOMIC DNA]</scope>
    <source>
        <strain evidence="6">Wuxi-XJTLU</strain>
    </source>
</reference>
<evidence type="ECO:0000259" key="3">
    <source>
        <dbReference type="Pfam" id="PF01571"/>
    </source>
</evidence>
<evidence type="ECO:0000259" key="2">
    <source>
        <dbReference type="Pfam" id="PF01266"/>
    </source>
</evidence>
<dbReference type="SUPFAM" id="SSF54373">
    <property type="entry name" value="FAD-linked reductases, C-terminal domain"/>
    <property type="match status" value="1"/>
</dbReference>
<comment type="similarity">
    <text evidence="1">Belongs to the GcvT family.</text>
</comment>
<dbReference type="Pfam" id="PF01266">
    <property type="entry name" value="DAO"/>
    <property type="match status" value="1"/>
</dbReference>
<dbReference type="Proteomes" id="UP000192247">
    <property type="component" value="Unassembled WGS sequence"/>
</dbReference>
<dbReference type="Gene3D" id="2.40.30.110">
    <property type="entry name" value="Aminomethyltransferase beta-barrel domains"/>
    <property type="match status" value="1"/>
</dbReference>
<feature type="domain" description="FAD dependent oxidoreductase" evidence="2">
    <location>
        <begin position="56"/>
        <end position="414"/>
    </location>
</feature>
<dbReference type="PANTHER" id="PTHR43757">
    <property type="entry name" value="AMINOMETHYLTRANSFERASE"/>
    <property type="match status" value="1"/>
</dbReference>
<evidence type="ECO:0000259" key="5">
    <source>
        <dbReference type="Pfam" id="PF16350"/>
    </source>
</evidence>
<organism evidence="6 7">
    <name type="scientific">Tropilaelaps mercedesae</name>
    <dbReference type="NCBI Taxonomy" id="418985"/>
    <lineage>
        <taxon>Eukaryota</taxon>
        <taxon>Metazoa</taxon>
        <taxon>Ecdysozoa</taxon>
        <taxon>Arthropoda</taxon>
        <taxon>Chelicerata</taxon>
        <taxon>Arachnida</taxon>
        <taxon>Acari</taxon>
        <taxon>Parasitiformes</taxon>
        <taxon>Mesostigmata</taxon>
        <taxon>Gamasina</taxon>
        <taxon>Dermanyssoidea</taxon>
        <taxon>Laelapidae</taxon>
        <taxon>Tropilaelaps</taxon>
    </lineage>
</organism>
<dbReference type="EMBL" id="MNPL01004484">
    <property type="protein sequence ID" value="OQR76710.1"/>
    <property type="molecule type" value="Genomic_DNA"/>
</dbReference>
<proteinExistence type="inferred from homology"/>
<feature type="domain" description="GCVT N-terminal" evidence="3">
    <location>
        <begin position="475"/>
        <end position="761"/>
    </location>
</feature>
<evidence type="ECO:0000313" key="7">
    <source>
        <dbReference type="Proteomes" id="UP000192247"/>
    </source>
</evidence>
<dbReference type="InterPro" id="IPR029043">
    <property type="entry name" value="GcvT/YgfZ_C"/>
</dbReference>
<dbReference type="Pfam" id="PF16350">
    <property type="entry name" value="FAO_M"/>
    <property type="match status" value="1"/>
</dbReference>
<dbReference type="FunFam" id="3.30.70.1400:FF:000003">
    <property type="entry name" value="Pyruvate dehydrogenase phosphatase regulatory subunit"/>
    <property type="match status" value="1"/>
</dbReference>
<dbReference type="InterPro" id="IPR013977">
    <property type="entry name" value="GcvT_C"/>
</dbReference>
<dbReference type="Gene3D" id="3.30.70.1400">
    <property type="entry name" value="Aminomethyltransferase beta-barrel domains"/>
    <property type="match status" value="1"/>
</dbReference>
<accession>A0A1V9XT91</accession>
<dbReference type="Gene3D" id="3.30.1360.120">
    <property type="entry name" value="Probable tRNA modification gtpase trme, domain 1"/>
    <property type="match status" value="1"/>
</dbReference>
<dbReference type="GO" id="GO:0005739">
    <property type="term" value="C:mitochondrion"/>
    <property type="evidence" value="ECO:0007669"/>
    <property type="project" value="TreeGrafter"/>
</dbReference>
<protein>
    <submittedName>
        <fullName evidence="6">Pyruvate dehydrogenase phosphatase regulatory subunit</fullName>
    </submittedName>
</protein>
<evidence type="ECO:0000256" key="1">
    <source>
        <dbReference type="ARBA" id="ARBA00008609"/>
    </source>
</evidence>
<evidence type="ECO:0000259" key="4">
    <source>
        <dbReference type="Pfam" id="PF08669"/>
    </source>
</evidence>
<keyword evidence="6" id="KW-0670">Pyruvate</keyword>
<dbReference type="InterPro" id="IPR028896">
    <property type="entry name" value="GcvT/YgfZ/DmdA"/>
</dbReference>
<dbReference type="STRING" id="418985.A0A1V9XT91"/>
<dbReference type="FunCoup" id="A0A1V9XT91">
    <property type="interactions" value="1162"/>
</dbReference>
<dbReference type="Gene3D" id="3.50.50.60">
    <property type="entry name" value="FAD/NAD(P)-binding domain"/>
    <property type="match status" value="1"/>
</dbReference>
<dbReference type="Gene3D" id="3.30.9.10">
    <property type="entry name" value="D-Amino Acid Oxidase, subunit A, domain 2"/>
    <property type="match status" value="1"/>
</dbReference>
<feature type="domain" description="Aminomethyltransferase C-terminal" evidence="4">
    <location>
        <begin position="780"/>
        <end position="867"/>
    </location>
</feature>
<dbReference type="InParanoid" id="A0A1V9XT91"/>